<dbReference type="Proteomes" id="UP001597183">
    <property type="component" value="Unassembled WGS sequence"/>
</dbReference>
<reference evidence="2" key="1">
    <citation type="journal article" date="2019" name="Int. J. Syst. Evol. Microbiol.">
        <title>The Global Catalogue of Microorganisms (GCM) 10K type strain sequencing project: providing services to taxonomists for standard genome sequencing and annotation.</title>
        <authorList>
            <consortium name="The Broad Institute Genomics Platform"/>
            <consortium name="The Broad Institute Genome Sequencing Center for Infectious Disease"/>
            <person name="Wu L."/>
            <person name="Ma J."/>
        </authorList>
    </citation>
    <scope>NUCLEOTIDE SEQUENCE [LARGE SCALE GENOMIC DNA]</scope>
    <source>
        <strain evidence="2">CCM 7526</strain>
    </source>
</reference>
<sequence length="96" mass="9647">MDDVSDLDDFGAGDVLASEGEQLAGQIGASAGGPQDLRGIAVYLTDPALPVGFVEVLGVGVGDEFGVVDDDGEQVVEVAGDPGGELAEVFDALRVL</sequence>
<protein>
    <submittedName>
        <fullName evidence="1">Uncharacterized protein</fullName>
    </submittedName>
</protein>
<comment type="caution">
    <text evidence="1">The sequence shown here is derived from an EMBL/GenBank/DDBJ whole genome shotgun (WGS) entry which is preliminary data.</text>
</comment>
<organism evidence="1 2">
    <name type="scientific">Actinoplanes sichuanensis</name>
    <dbReference type="NCBI Taxonomy" id="512349"/>
    <lineage>
        <taxon>Bacteria</taxon>
        <taxon>Bacillati</taxon>
        <taxon>Actinomycetota</taxon>
        <taxon>Actinomycetes</taxon>
        <taxon>Micromonosporales</taxon>
        <taxon>Micromonosporaceae</taxon>
        <taxon>Actinoplanes</taxon>
    </lineage>
</organism>
<evidence type="ECO:0000313" key="2">
    <source>
        <dbReference type="Proteomes" id="UP001597183"/>
    </source>
</evidence>
<accession>A0ABW4A4V2</accession>
<dbReference type="RefSeq" id="WP_317795395.1">
    <property type="nucleotide sequence ID" value="NZ_AP028461.1"/>
</dbReference>
<gene>
    <name evidence="1" type="ORF">ACFQ5G_07360</name>
</gene>
<evidence type="ECO:0000313" key="1">
    <source>
        <dbReference type="EMBL" id="MFD1365157.1"/>
    </source>
</evidence>
<dbReference type="EMBL" id="JBHTMK010000008">
    <property type="protein sequence ID" value="MFD1365157.1"/>
    <property type="molecule type" value="Genomic_DNA"/>
</dbReference>
<keyword evidence="2" id="KW-1185">Reference proteome</keyword>
<name>A0ABW4A4V2_9ACTN</name>
<proteinExistence type="predicted"/>